<organism evidence="2 3">
    <name type="scientific">Phytophthora fragariae</name>
    <dbReference type="NCBI Taxonomy" id="53985"/>
    <lineage>
        <taxon>Eukaryota</taxon>
        <taxon>Sar</taxon>
        <taxon>Stramenopiles</taxon>
        <taxon>Oomycota</taxon>
        <taxon>Peronosporomycetes</taxon>
        <taxon>Peronosporales</taxon>
        <taxon>Peronosporaceae</taxon>
        <taxon>Phytophthora</taxon>
    </lineage>
</organism>
<dbReference type="EMBL" id="QXGA01002441">
    <property type="protein sequence ID" value="KAE9097689.1"/>
    <property type="molecule type" value="Genomic_DNA"/>
</dbReference>
<dbReference type="AlphaFoldDB" id="A0A6A3RJQ0"/>
<proteinExistence type="predicted"/>
<name>A0A6A3RJQ0_9STRA</name>
<accession>A0A6A3RJQ0</accession>
<protein>
    <submittedName>
        <fullName evidence="2">Uncharacterized protein</fullName>
    </submittedName>
</protein>
<feature type="region of interest" description="Disordered" evidence="1">
    <location>
        <begin position="18"/>
        <end position="37"/>
    </location>
</feature>
<comment type="caution">
    <text evidence="2">The sequence shown here is derived from an EMBL/GenBank/DDBJ whole genome shotgun (WGS) entry which is preliminary data.</text>
</comment>
<reference evidence="2 3" key="1">
    <citation type="submission" date="2018-08" db="EMBL/GenBank/DDBJ databases">
        <title>Genomic investigation of the strawberry pathogen Phytophthora fragariae indicates pathogenicity is determined by transcriptional variation in three key races.</title>
        <authorList>
            <person name="Adams T.M."/>
            <person name="Armitage A.D."/>
            <person name="Sobczyk M.K."/>
            <person name="Bates H.J."/>
            <person name="Dunwell J.M."/>
            <person name="Nellist C.F."/>
            <person name="Harrison R.J."/>
        </authorList>
    </citation>
    <scope>NUCLEOTIDE SEQUENCE [LARGE SCALE GENOMIC DNA]</scope>
    <source>
        <strain evidence="2 3">NOV-5</strain>
    </source>
</reference>
<dbReference type="Proteomes" id="UP000440732">
    <property type="component" value="Unassembled WGS sequence"/>
</dbReference>
<feature type="compositionally biased region" description="Basic residues" evidence="1">
    <location>
        <begin position="18"/>
        <end position="35"/>
    </location>
</feature>
<evidence type="ECO:0000256" key="1">
    <source>
        <dbReference type="SAM" id="MobiDB-lite"/>
    </source>
</evidence>
<feature type="non-terminal residue" evidence="2">
    <location>
        <position position="1"/>
    </location>
</feature>
<gene>
    <name evidence="2" type="ORF">PF006_g23515</name>
</gene>
<sequence>LIRATRQKPLIFQTRFSTRRLKRSRPNSSQRKTHGQKPAFTAVIKPVLPEAVLSVLKIAPAPVPKAASKPAPQRRTGAQAQACVKGRAQVFGRVEAAANARAGLGAEGQVEDCVGGRVEAATRAQDQGFVGGQLEDRAGGDTNKPQSKARRRLFSPHVPLSNSESEDDSYPFANEPTTTTAAGDFADLTEKDAPIALPDEMLF</sequence>
<evidence type="ECO:0000313" key="2">
    <source>
        <dbReference type="EMBL" id="KAE9097689.1"/>
    </source>
</evidence>
<feature type="region of interest" description="Disordered" evidence="1">
    <location>
        <begin position="125"/>
        <end position="203"/>
    </location>
</feature>
<evidence type="ECO:0000313" key="3">
    <source>
        <dbReference type="Proteomes" id="UP000440732"/>
    </source>
</evidence>